<keyword evidence="3" id="KW-0326">Glycosidase</keyword>
<feature type="region of interest" description="Disordered" evidence="1">
    <location>
        <begin position="573"/>
        <end position="627"/>
    </location>
</feature>
<name>A0AAN6JTS4_9BASI</name>
<keyword evidence="2" id="KW-0732">Signal</keyword>
<evidence type="ECO:0000313" key="3">
    <source>
        <dbReference type="EMBL" id="KAK0550651.1"/>
    </source>
</evidence>
<dbReference type="EC" id="3.2.1.14" evidence="3"/>
<protein>
    <submittedName>
        <fullName evidence="3">Chitinase 4</fullName>
        <ecNumber evidence="3">3.2.1.14</ecNumber>
    </submittedName>
</protein>
<dbReference type="GO" id="GO:0008843">
    <property type="term" value="F:endochitinase activity"/>
    <property type="evidence" value="ECO:0007669"/>
    <property type="project" value="UniProtKB-EC"/>
</dbReference>
<sequence>MGLSKLTLCLFIAQILSLAFVYATPLNNPDELAGIFARRLRPAGTQCSEDSQCISNRCVTDGFYPNGTLIPFTCHRQQPGGHCTGNNNCQTFSCNKTSDTCNYASLGGRCFEYTDCFGWLDSSQACSSGRCKYVQGKSGCKKNSSCVTNFCSKGVCRALPQAPNAPCSINSECLSNSCEDVPYDKCTNPDGTFADRCPGLLQNCGRYPNGHTCANNGECKNGLCQSGVCRAGQDGAACVEQYQCSGICGSNGQCFTPTNGSLYPNDVCQTNSQCNSGRCTTSQQQKDNYGVNNVILDNRYPPRCDYLNNGQQGCRSFTDCKTGLCQSGTCKLGKDGDRCQVNYNCKHLCGLDGICYTPSGPQPRRSPCKTGTDCLSGNCKFGYSSVNRPNLQSNDPDFFIGVDDTSCAASPLAGACSVDSDCGQGVCSSDNICTLLPIGSSCTDKSQCVTHECYFEPGNYDAGGTCQLASPYTACKRDDQCLSNSCVAQYCRTRDTNPYGYTYYGSCAPVACAASTLNEACRQDSDCGYNGSLGCGANKTCKKTDGQTCSASSECLNGACSNGSCVDPATLKTTTSSTSKTTTKKTTTSKATKTTTSKTTTTTTKSTKSSTTKSKTSTASSSAPSKA</sequence>
<dbReference type="AlphaFoldDB" id="A0AAN6JTS4"/>
<accession>A0AAN6JTS4</accession>
<feature type="chain" id="PRO_5042945256" evidence="2">
    <location>
        <begin position="24"/>
        <end position="627"/>
    </location>
</feature>
<feature type="signal peptide" evidence="2">
    <location>
        <begin position="1"/>
        <end position="23"/>
    </location>
</feature>
<evidence type="ECO:0000256" key="1">
    <source>
        <dbReference type="SAM" id="MobiDB-lite"/>
    </source>
</evidence>
<keyword evidence="3" id="KW-0378">Hydrolase</keyword>
<evidence type="ECO:0000313" key="4">
    <source>
        <dbReference type="Proteomes" id="UP001176517"/>
    </source>
</evidence>
<organism evidence="3 4">
    <name type="scientific">Tilletia horrida</name>
    <dbReference type="NCBI Taxonomy" id="155126"/>
    <lineage>
        <taxon>Eukaryota</taxon>
        <taxon>Fungi</taxon>
        <taxon>Dikarya</taxon>
        <taxon>Basidiomycota</taxon>
        <taxon>Ustilaginomycotina</taxon>
        <taxon>Exobasidiomycetes</taxon>
        <taxon>Tilletiales</taxon>
        <taxon>Tilletiaceae</taxon>
        <taxon>Tilletia</taxon>
    </lineage>
</organism>
<evidence type="ECO:0000256" key="2">
    <source>
        <dbReference type="SAM" id="SignalP"/>
    </source>
</evidence>
<dbReference type="Proteomes" id="UP001176517">
    <property type="component" value="Unassembled WGS sequence"/>
</dbReference>
<keyword evidence="4" id="KW-1185">Reference proteome</keyword>
<reference evidence="3" key="1">
    <citation type="journal article" date="2023" name="PhytoFront">
        <title>Draft Genome Resources of Seven Strains of Tilletia horrida, Causal Agent of Kernel Smut of Rice.</title>
        <authorList>
            <person name="Khanal S."/>
            <person name="Antony Babu S."/>
            <person name="Zhou X.G."/>
        </authorList>
    </citation>
    <scope>NUCLEOTIDE SEQUENCE</scope>
    <source>
        <strain evidence="3">TX6</strain>
    </source>
</reference>
<gene>
    <name evidence="3" type="primary">CHT4_3</name>
    <name evidence="3" type="ORF">OC846_003583</name>
</gene>
<dbReference type="EMBL" id="JAPDMZ010000089">
    <property type="protein sequence ID" value="KAK0550651.1"/>
    <property type="molecule type" value="Genomic_DNA"/>
</dbReference>
<proteinExistence type="predicted"/>
<comment type="caution">
    <text evidence="3">The sequence shown here is derived from an EMBL/GenBank/DDBJ whole genome shotgun (WGS) entry which is preliminary data.</text>
</comment>